<feature type="compositionally biased region" description="Low complexity" evidence="4">
    <location>
        <begin position="21"/>
        <end position="42"/>
    </location>
</feature>
<protein>
    <submittedName>
        <fullName evidence="6">Fungal specific transcription factor domain-containing protein</fullName>
    </submittedName>
</protein>
<dbReference type="CDD" id="cd00067">
    <property type="entry name" value="GAL4"/>
    <property type="match status" value="1"/>
</dbReference>
<reference evidence="6" key="3">
    <citation type="submission" date="2011-03" db="EMBL/GenBank/DDBJ databases">
        <title>Annotation of Magnaporthe poae ATCC 64411.</title>
        <authorList>
            <person name="Ma L.-J."/>
            <person name="Dead R."/>
            <person name="Young S.K."/>
            <person name="Zeng Q."/>
            <person name="Gargeya S."/>
            <person name="Fitzgerald M."/>
            <person name="Haas B."/>
            <person name="Abouelleil A."/>
            <person name="Alvarado L."/>
            <person name="Arachchi H.M."/>
            <person name="Berlin A."/>
            <person name="Brown A."/>
            <person name="Chapman S.B."/>
            <person name="Chen Z."/>
            <person name="Dunbar C."/>
            <person name="Freedman E."/>
            <person name="Gearin G."/>
            <person name="Gellesch M."/>
            <person name="Goldberg J."/>
            <person name="Griggs A."/>
            <person name="Gujja S."/>
            <person name="Heiman D."/>
            <person name="Howarth C."/>
            <person name="Larson L."/>
            <person name="Lui A."/>
            <person name="MacDonald P.J.P."/>
            <person name="Mehta T."/>
            <person name="Montmayeur A."/>
            <person name="Murphy C."/>
            <person name="Neiman D."/>
            <person name="Pearson M."/>
            <person name="Priest M."/>
            <person name="Roberts A."/>
            <person name="Saif S."/>
            <person name="Shea T."/>
            <person name="Shenoy N."/>
            <person name="Sisk P."/>
            <person name="Stolte C."/>
            <person name="Sykes S."/>
            <person name="Yandava C."/>
            <person name="Wortman J."/>
            <person name="Nusbaum C."/>
            <person name="Birren B."/>
        </authorList>
    </citation>
    <scope>NUCLEOTIDE SEQUENCE</scope>
    <source>
        <strain evidence="6">ATCC 64411</strain>
    </source>
</reference>
<dbReference type="Pfam" id="PF00172">
    <property type="entry name" value="Zn_clus"/>
    <property type="match status" value="1"/>
</dbReference>
<dbReference type="OMA" id="ETCRRPW"/>
<feature type="domain" description="Zn(2)-C6 fungal-type" evidence="5">
    <location>
        <begin position="52"/>
        <end position="81"/>
    </location>
</feature>
<dbReference type="SMART" id="SM00906">
    <property type="entry name" value="Fungal_trans"/>
    <property type="match status" value="1"/>
</dbReference>
<dbReference type="Pfam" id="PF04082">
    <property type="entry name" value="Fungal_trans"/>
    <property type="match status" value="1"/>
</dbReference>
<accession>A0A0C4DNQ2</accession>
<dbReference type="PROSITE" id="PS00463">
    <property type="entry name" value="ZN2_CY6_FUNGAL_1"/>
    <property type="match status" value="1"/>
</dbReference>
<dbReference type="InterPro" id="IPR001138">
    <property type="entry name" value="Zn2Cys6_DnaBD"/>
</dbReference>
<dbReference type="InterPro" id="IPR036864">
    <property type="entry name" value="Zn2-C6_fun-type_DNA-bd_sf"/>
</dbReference>
<dbReference type="SUPFAM" id="SSF57701">
    <property type="entry name" value="Zn2/Cys6 DNA-binding domain"/>
    <property type="match status" value="1"/>
</dbReference>
<gene>
    <name evidence="6" type="ORF">MAPG_01446</name>
</gene>
<reference evidence="7" key="5">
    <citation type="submission" date="2015-06" db="UniProtKB">
        <authorList>
            <consortium name="EnsemblFungi"/>
        </authorList>
    </citation>
    <scope>IDENTIFICATION</scope>
    <source>
        <strain evidence="7">ATCC 64411</strain>
    </source>
</reference>
<keyword evidence="2" id="KW-0479">Metal-binding</keyword>
<dbReference type="GO" id="GO:0003677">
    <property type="term" value="F:DNA binding"/>
    <property type="evidence" value="ECO:0007669"/>
    <property type="project" value="InterPro"/>
</dbReference>
<dbReference type="EMBL" id="ADBL01000349">
    <property type="status" value="NOT_ANNOTATED_CDS"/>
    <property type="molecule type" value="Genomic_DNA"/>
</dbReference>
<feature type="region of interest" description="Disordered" evidence="4">
    <location>
        <begin position="86"/>
        <end position="109"/>
    </location>
</feature>
<dbReference type="GO" id="GO:0008270">
    <property type="term" value="F:zinc ion binding"/>
    <property type="evidence" value="ECO:0007669"/>
    <property type="project" value="InterPro"/>
</dbReference>
<dbReference type="PANTHER" id="PTHR31001:SF50">
    <property type="entry name" value="ZN(II)2CYS6 TRANSCRIPTION FACTOR (EUROFUNG)"/>
    <property type="match status" value="1"/>
</dbReference>
<feature type="region of interest" description="Disordered" evidence="4">
    <location>
        <begin position="135"/>
        <end position="219"/>
    </location>
</feature>
<reference evidence="8" key="2">
    <citation type="submission" date="2010-05" db="EMBL/GenBank/DDBJ databases">
        <title>The genome sequence of Magnaporthe poae strain ATCC 64411.</title>
        <authorList>
            <person name="Ma L.-J."/>
            <person name="Dead R."/>
            <person name="Young S."/>
            <person name="Zeng Q."/>
            <person name="Koehrsen M."/>
            <person name="Alvarado L."/>
            <person name="Berlin A."/>
            <person name="Chapman S.B."/>
            <person name="Chen Z."/>
            <person name="Freedman E."/>
            <person name="Gellesch M."/>
            <person name="Goldberg J."/>
            <person name="Griggs A."/>
            <person name="Gujja S."/>
            <person name="Heilman E.R."/>
            <person name="Heiman D."/>
            <person name="Hepburn T."/>
            <person name="Howarth C."/>
            <person name="Jen D."/>
            <person name="Larson L."/>
            <person name="Mehta T."/>
            <person name="Neiman D."/>
            <person name="Pearson M."/>
            <person name="Roberts A."/>
            <person name="Saif S."/>
            <person name="Shea T."/>
            <person name="Shenoy N."/>
            <person name="Sisk P."/>
            <person name="Stolte C."/>
            <person name="Sykes S."/>
            <person name="Walk T."/>
            <person name="White J."/>
            <person name="Yandava C."/>
            <person name="Haas B."/>
            <person name="Nusbaum C."/>
            <person name="Birren B."/>
        </authorList>
    </citation>
    <scope>NUCLEOTIDE SEQUENCE [LARGE SCALE GENOMIC DNA]</scope>
    <source>
        <strain evidence="8">ATCC 64411 / 73-15</strain>
    </source>
</reference>
<dbReference type="PROSITE" id="PS50048">
    <property type="entry name" value="ZN2_CY6_FUNGAL_2"/>
    <property type="match status" value="1"/>
</dbReference>
<feature type="compositionally biased region" description="Low complexity" evidence="4">
    <location>
        <begin position="147"/>
        <end position="159"/>
    </location>
</feature>
<evidence type="ECO:0000259" key="5">
    <source>
        <dbReference type="PROSITE" id="PS50048"/>
    </source>
</evidence>
<comment type="subcellular location">
    <subcellularLocation>
        <location evidence="1">Nucleus</location>
    </subcellularLocation>
</comment>
<dbReference type="Proteomes" id="UP000011715">
    <property type="component" value="Unassembled WGS sequence"/>
</dbReference>
<proteinExistence type="predicted"/>
<dbReference type="AlphaFoldDB" id="A0A0C4DNQ2"/>
<feature type="region of interest" description="Disordered" evidence="4">
    <location>
        <begin position="796"/>
        <end position="825"/>
    </location>
</feature>
<feature type="region of interest" description="Disordered" evidence="4">
    <location>
        <begin position="1"/>
        <end position="44"/>
    </location>
</feature>
<keyword evidence="8" id="KW-1185">Reference proteome</keyword>
<feature type="compositionally biased region" description="Low complexity" evidence="4">
    <location>
        <begin position="935"/>
        <end position="947"/>
    </location>
</feature>
<organism evidence="7 8">
    <name type="scientific">Magnaporthiopsis poae (strain ATCC 64411 / 73-15)</name>
    <name type="common">Kentucky bluegrass fungus</name>
    <name type="synonym">Magnaporthe poae</name>
    <dbReference type="NCBI Taxonomy" id="644358"/>
    <lineage>
        <taxon>Eukaryota</taxon>
        <taxon>Fungi</taxon>
        <taxon>Dikarya</taxon>
        <taxon>Ascomycota</taxon>
        <taxon>Pezizomycotina</taxon>
        <taxon>Sordariomycetes</taxon>
        <taxon>Sordariomycetidae</taxon>
        <taxon>Magnaporthales</taxon>
        <taxon>Magnaporthaceae</taxon>
        <taxon>Magnaporthiopsis</taxon>
    </lineage>
</organism>
<dbReference type="VEuPathDB" id="FungiDB:MAPG_01446"/>
<dbReference type="eggNOG" id="ENOG502SIT3">
    <property type="taxonomic scope" value="Eukaryota"/>
</dbReference>
<feature type="compositionally biased region" description="Polar residues" evidence="4">
    <location>
        <begin position="894"/>
        <end position="912"/>
    </location>
</feature>
<evidence type="ECO:0000313" key="6">
    <source>
        <dbReference type="EMBL" id="KLU82374.1"/>
    </source>
</evidence>
<reference evidence="6" key="1">
    <citation type="submission" date="2010-05" db="EMBL/GenBank/DDBJ databases">
        <title>The Genome Sequence of Magnaporthe poae strain ATCC 64411.</title>
        <authorList>
            <consortium name="The Broad Institute Genome Sequencing Platform"/>
            <consortium name="Broad Institute Genome Sequencing Center for Infectious Disease"/>
            <person name="Ma L.-J."/>
            <person name="Dead R."/>
            <person name="Young S."/>
            <person name="Zeng Q."/>
            <person name="Koehrsen M."/>
            <person name="Alvarado L."/>
            <person name="Berlin A."/>
            <person name="Chapman S.B."/>
            <person name="Chen Z."/>
            <person name="Freedman E."/>
            <person name="Gellesch M."/>
            <person name="Goldberg J."/>
            <person name="Griggs A."/>
            <person name="Gujja S."/>
            <person name="Heilman E.R."/>
            <person name="Heiman D."/>
            <person name="Hepburn T."/>
            <person name="Howarth C."/>
            <person name="Jen D."/>
            <person name="Larson L."/>
            <person name="Mehta T."/>
            <person name="Neiman D."/>
            <person name="Pearson M."/>
            <person name="Roberts A."/>
            <person name="Saif S."/>
            <person name="Shea T."/>
            <person name="Shenoy N."/>
            <person name="Sisk P."/>
            <person name="Stolte C."/>
            <person name="Sykes S."/>
            <person name="Walk T."/>
            <person name="White J."/>
            <person name="Yandava C."/>
            <person name="Haas B."/>
            <person name="Nusbaum C."/>
            <person name="Birren B."/>
        </authorList>
    </citation>
    <scope>NUCLEOTIDE SEQUENCE</scope>
    <source>
        <strain evidence="6">ATCC 64411</strain>
    </source>
</reference>
<name>A0A0C4DNQ2_MAGP6</name>
<dbReference type="EnsemblFungi" id="MAPG_01446T0">
    <property type="protein sequence ID" value="MAPG_01446T0"/>
    <property type="gene ID" value="MAPG_01446"/>
</dbReference>
<feature type="region of interest" description="Disordered" evidence="4">
    <location>
        <begin position="877"/>
        <end position="912"/>
    </location>
</feature>
<dbReference type="STRING" id="644358.A0A0C4DNQ2"/>
<dbReference type="GO" id="GO:0006351">
    <property type="term" value="P:DNA-templated transcription"/>
    <property type="evidence" value="ECO:0007669"/>
    <property type="project" value="InterPro"/>
</dbReference>
<evidence type="ECO:0000256" key="4">
    <source>
        <dbReference type="SAM" id="MobiDB-lite"/>
    </source>
</evidence>
<feature type="compositionally biased region" description="Polar residues" evidence="4">
    <location>
        <begin position="176"/>
        <end position="186"/>
    </location>
</feature>
<feature type="region of interest" description="Disordered" evidence="4">
    <location>
        <begin position="262"/>
        <end position="281"/>
    </location>
</feature>
<dbReference type="PANTHER" id="PTHR31001">
    <property type="entry name" value="UNCHARACTERIZED TRANSCRIPTIONAL REGULATORY PROTEIN"/>
    <property type="match status" value="1"/>
</dbReference>
<dbReference type="GO" id="GO:0000981">
    <property type="term" value="F:DNA-binding transcription factor activity, RNA polymerase II-specific"/>
    <property type="evidence" value="ECO:0007669"/>
    <property type="project" value="InterPro"/>
</dbReference>
<feature type="region of interest" description="Disordered" evidence="4">
    <location>
        <begin position="929"/>
        <end position="972"/>
    </location>
</feature>
<dbReference type="InterPro" id="IPR050613">
    <property type="entry name" value="Sec_Metabolite_Reg"/>
</dbReference>
<evidence type="ECO:0000256" key="2">
    <source>
        <dbReference type="ARBA" id="ARBA00022723"/>
    </source>
</evidence>
<keyword evidence="3" id="KW-0539">Nucleus</keyword>
<evidence type="ECO:0000256" key="1">
    <source>
        <dbReference type="ARBA" id="ARBA00004123"/>
    </source>
</evidence>
<dbReference type="OrthoDB" id="3989227at2759"/>
<evidence type="ECO:0000256" key="3">
    <source>
        <dbReference type="ARBA" id="ARBA00023242"/>
    </source>
</evidence>
<dbReference type="CDD" id="cd12148">
    <property type="entry name" value="fungal_TF_MHR"/>
    <property type="match status" value="1"/>
</dbReference>
<feature type="compositionally biased region" description="Low complexity" evidence="4">
    <location>
        <begin position="877"/>
        <end position="890"/>
    </location>
</feature>
<dbReference type="EMBL" id="GL876966">
    <property type="protein sequence ID" value="KLU82374.1"/>
    <property type="molecule type" value="Genomic_DNA"/>
</dbReference>
<evidence type="ECO:0000313" key="8">
    <source>
        <dbReference type="Proteomes" id="UP000011715"/>
    </source>
</evidence>
<dbReference type="Gene3D" id="4.10.240.10">
    <property type="entry name" value="Zn(2)-C6 fungal-type DNA-binding domain"/>
    <property type="match status" value="1"/>
</dbReference>
<dbReference type="SMART" id="SM00066">
    <property type="entry name" value="GAL4"/>
    <property type="match status" value="1"/>
</dbReference>
<evidence type="ECO:0000313" key="7">
    <source>
        <dbReference type="EnsemblFungi" id="MAPG_01446T0"/>
    </source>
</evidence>
<sequence>MEPPRPENGSALDSPSRSVEAGFGASALASAPPGASIYSPSDIPDDSLNPRSCVTCRRRKVKCDKLQPCTNCRRAHIFCVFPAPGRAPRRPRLRDGNAPLAMKPHSSEREAELMKRLRKLEGIVEELSGQIELEATRHGSSSESPEAATQDATGAARAGMSAETGGGSRHSGCGPSISSDYGQESPLSGPGNRGPPASVDPAEGPSVQNGVGPEKATPNINRKFGRLVLHDGGRSRYVSSGFWSKINDEINELRTATEEWFGTESELSGGEEDTPEISQGTPGGYPSNYAFLFGHRTAEVDLRSFHPLPSQIPFIWQIYDQNVNSVTKILHSPTMANTINESRKNLDSLEPPLEALMFAIYMGAIVSMEEAEVKTNFDSDQATLIEKYRYALEIALAKAEFLTSTDLTTFQAFVLYTTLVRRRNDTRYAWTLVGLAVRISHALGLHRDPTNFPGISPFDCEMRRRLFWYLMSMDSRAAEDQGADLIITDRSFDTRIPLNINDADFGPDSTELPPPRHGETEMTFLTMLNNIQVYLRRIWNMTSAAGAVCSRDVDSPFEKREQLLEDLIKTVDQICPAPAGTTKANPLTFLAATVGRVIHAKMTIIVYQNGLTAACHGNLTGELTEERQDRLYTAAIEVFEHGNLLSLDPRVKQWSWMIRVFMQWQAAAYLLLRMSKAPWSPRSERAWTALGVTFCSASAAAELDRIADNAAVWLPFRRLYTRARRHRAAEVARLRADKEAARALDLSYSPKAAPSFNTLSGSLKAAVARQNWRKLVDAPPLEDGPPTRVQAPNLRQADREAAPSASRPQASVNPLPPADPQVAAPKPWLTRGAEIDAAPGTTSVPDSFSEGLLDFVDQVMAQPTFAPADFWPLTFHSNNAPPGNSSSPLPGRVNNPSQRGMPTQHQVQTGSPATDTQLIDAFRKNNVPPWLYPISDGPSSSLTGSSGDADEPEGAPYVPPSTKPAPDRREEPFVNFPDVIPSLASNQVGGSSLDDLDVAMDTDDFNWQTFNESIRNLPAGTGSSTTGFWGI</sequence>
<dbReference type="GO" id="GO:0005634">
    <property type="term" value="C:nucleus"/>
    <property type="evidence" value="ECO:0007669"/>
    <property type="project" value="UniProtKB-SubCell"/>
</dbReference>
<reference evidence="7" key="4">
    <citation type="journal article" date="2015" name="G3 (Bethesda)">
        <title>Genome sequences of three phytopathogenic species of the Magnaporthaceae family of fungi.</title>
        <authorList>
            <person name="Okagaki L.H."/>
            <person name="Nunes C.C."/>
            <person name="Sailsbery J."/>
            <person name="Clay B."/>
            <person name="Brown D."/>
            <person name="John T."/>
            <person name="Oh Y."/>
            <person name="Young N."/>
            <person name="Fitzgerald M."/>
            <person name="Haas B.J."/>
            <person name="Zeng Q."/>
            <person name="Young S."/>
            <person name="Adiconis X."/>
            <person name="Fan L."/>
            <person name="Levin J.Z."/>
            <person name="Mitchell T.K."/>
            <person name="Okubara P.A."/>
            <person name="Farman M.L."/>
            <person name="Kohn L.M."/>
            <person name="Birren B."/>
            <person name="Ma L.-J."/>
            <person name="Dean R.A."/>
        </authorList>
    </citation>
    <scope>NUCLEOTIDE SEQUENCE</scope>
    <source>
        <strain evidence="7">ATCC 64411 / 73-15</strain>
    </source>
</reference>
<dbReference type="InterPro" id="IPR007219">
    <property type="entry name" value="XnlR_reg_dom"/>
</dbReference>